<reference evidence="4" key="1">
    <citation type="submission" date="2019-04" db="EMBL/GenBank/DDBJ databases">
        <authorList>
            <person name="Alioto T."/>
            <person name="Alioto T."/>
        </authorList>
    </citation>
    <scope>NUCLEOTIDE SEQUENCE [LARGE SCALE GENOMIC DNA]</scope>
</reference>
<feature type="domain" description="RRM" evidence="3">
    <location>
        <begin position="128"/>
        <end position="204"/>
    </location>
</feature>
<dbReference type="FunFam" id="3.30.70.330:FF:001072">
    <property type="entry name" value="Nucleolin"/>
    <property type="match status" value="1"/>
</dbReference>
<dbReference type="Proteomes" id="UP000335636">
    <property type="component" value="Unassembled WGS sequence"/>
</dbReference>
<feature type="region of interest" description="Disordered" evidence="2">
    <location>
        <begin position="201"/>
        <end position="226"/>
    </location>
</feature>
<organism evidence="4 5">
    <name type="scientific">Marmota monax</name>
    <name type="common">Woodchuck</name>
    <dbReference type="NCBI Taxonomy" id="9995"/>
    <lineage>
        <taxon>Eukaryota</taxon>
        <taxon>Metazoa</taxon>
        <taxon>Chordata</taxon>
        <taxon>Craniata</taxon>
        <taxon>Vertebrata</taxon>
        <taxon>Euteleostomi</taxon>
        <taxon>Mammalia</taxon>
        <taxon>Eutheria</taxon>
        <taxon>Euarchontoglires</taxon>
        <taxon>Glires</taxon>
        <taxon>Rodentia</taxon>
        <taxon>Sciuromorpha</taxon>
        <taxon>Sciuridae</taxon>
        <taxon>Xerinae</taxon>
        <taxon>Marmotini</taxon>
        <taxon>Marmota</taxon>
    </lineage>
</organism>
<dbReference type="PROSITE" id="PS50102">
    <property type="entry name" value="RRM"/>
    <property type="match status" value="1"/>
</dbReference>
<protein>
    <recommendedName>
        <fullName evidence="3">RRM domain-containing protein</fullName>
    </recommendedName>
</protein>
<comment type="caution">
    <text evidence="4">The sequence shown here is derived from an EMBL/GenBank/DDBJ whole genome shotgun (WGS) entry which is preliminary data.</text>
</comment>
<keyword evidence="1" id="KW-0694">RNA-binding</keyword>
<dbReference type="Gene3D" id="3.30.70.330">
    <property type="match status" value="1"/>
</dbReference>
<dbReference type="SUPFAM" id="SSF54928">
    <property type="entry name" value="RNA-binding domain, RBD"/>
    <property type="match status" value="1"/>
</dbReference>
<name>A0A5E4DIA0_MARMO</name>
<feature type="compositionally biased region" description="Polar residues" evidence="2">
    <location>
        <begin position="214"/>
        <end position="226"/>
    </location>
</feature>
<dbReference type="GO" id="GO:0003723">
    <property type="term" value="F:RNA binding"/>
    <property type="evidence" value="ECO:0007669"/>
    <property type="project" value="UniProtKB-UniRule"/>
</dbReference>
<proteinExistence type="predicted"/>
<evidence type="ECO:0000313" key="5">
    <source>
        <dbReference type="Proteomes" id="UP000335636"/>
    </source>
</evidence>
<dbReference type="SMART" id="SM00360">
    <property type="entry name" value="RRM"/>
    <property type="match status" value="1"/>
</dbReference>
<feature type="compositionally biased region" description="Acidic residues" evidence="2">
    <location>
        <begin position="8"/>
        <end position="32"/>
    </location>
</feature>
<gene>
    <name evidence="4" type="ORF">MONAX_5E035744</name>
</gene>
<dbReference type="Pfam" id="PF00076">
    <property type="entry name" value="RRM_1"/>
    <property type="match status" value="1"/>
</dbReference>
<dbReference type="InterPro" id="IPR035979">
    <property type="entry name" value="RBD_domain_sf"/>
</dbReference>
<sequence>MKAAAAASEEDDEEDDDEDDEEEDDSEEEEPMEITPAKGKKAAPKAEPVKHKGMAEEDEEEEEEDEDDEDEDEEDEDDDEEDEEEEEEEEEEPVKEAPRKRKKEMAKQKAAPEAKKQKVEGAEPTTSFNLVVGNLNSNKYALELKIGISELFAKNDLAAVDVRIGTTRKFGYVDFESAENLEKALELTGLKLFGNEIKLEKPKGQKERPRCKNTFGQKPPLQSHSG</sequence>
<evidence type="ECO:0000259" key="3">
    <source>
        <dbReference type="PROSITE" id="PS50102"/>
    </source>
</evidence>
<keyword evidence="5" id="KW-1185">Reference proteome</keyword>
<dbReference type="AlphaFoldDB" id="A0A5E4DIA0"/>
<accession>A0A5E4DIA0</accession>
<feature type="compositionally biased region" description="Basic and acidic residues" evidence="2">
    <location>
        <begin position="201"/>
        <end position="210"/>
    </location>
</feature>
<feature type="region of interest" description="Disordered" evidence="2">
    <location>
        <begin position="1"/>
        <end position="127"/>
    </location>
</feature>
<feature type="compositionally biased region" description="Acidic residues" evidence="2">
    <location>
        <begin position="56"/>
        <end position="93"/>
    </location>
</feature>
<dbReference type="EMBL" id="CABDUW010022826">
    <property type="protein sequence ID" value="VTJ92410.1"/>
    <property type="molecule type" value="Genomic_DNA"/>
</dbReference>
<evidence type="ECO:0000256" key="1">
    <source>
        <dbReference type="PROSITE-ProRule" id="PRU00176"/>
    </source>
</evidence>
<feature type="compositionally biased region" description="Basic and acidic residues" evidence="2">
    <location>
        <begin position="105"/>
        <end position="121"/>
    </location>
</feature>
<evidence type="ECO:0000256" key="2">
    <source>
        <dbReference type="SAM" id="MobiDB-lite"/>
    </source>
</evidence>
<dbReference type="InterPro" id="IPR000504">
    <property type="entry name" value="RRM_dom"/>
</dbReference>
<evidence type="ECO:0000313" key="4">
    <source>
        <dbReference type="EMBL" id="VTJ92410.1"/>
    </source>
</evidence>
<dbReference type="InterPro" id="IPR012677">
    <property type="entry name" value="Nucleotide-bd_a/b_plait_sf"/>
</dbReference>